<reference evidence="3" key="1">
    <citation type="journal article" date="2020" name="Stud. Mycol.">
        <title>101 Dothideomycetes genomes: a test case for predicting lifestyles and emergence of pathogens.</title>
        <authorList>
            <person name="Haridas S."/>
            <person name="Albert R."/>
            <person name="Binder M."/>
            <person name="Bloem J."/>
            <person name="Labutti K."/>
            <person name="Salamov A."/>
            <person name="Andreopoulos B."/>
            <person name="Baker S."/>
            <person name="Barry K."/>
            <person name="Bills G."/>
            <person name="Bluhm B."/>
            <person name="Cannon C."/>
            <person name="Castanera R."/>
            <person name="Culley D."/>
            <person name="Daum C."/>
            <person name="Ezra D."/>
            <person name="Gonzalez J."/>
            <person name="Henrissat B."/>
            <person name="Kuo A."/>
            <person name="Liang C."/>
            <person name="Lipzen A."/>
            <person name="Lutzoni F."/>
            <person name="Magnuson J."/>
            <person name="Mondo S."/>
            <person name="Nolan M."/>
            <person name="Ohm R."/>
            <person name="Pangilinan J."/>
            <person name="Park H.-J."/>
            <person name="Ramirez L."/>
            <person name="Alfaro M."/>
            <person name="Sun H."/>
            <person name="Tritt A."/>
            <person name="Yoshinaga Y."/>
            <person name="Zwiers L.-H."/>
            <person name="Turgeon B."/>
            <person name="Goodwin S."/>
            <person name="Spatafora J."/>
            <person name="Crous P."/>
            <person name="Grigoriev I."/>
        </authorList>
    </citation>
    <scope>NUCLEOTIDE SEQUENCE</scope>
    <source>
        <strain evidence="3">ATCC 36951</strain>
    </source>
</reference>
<feature type="compositionally biased region" description="Polar residues" evidence="1">
    <location>
        <begin position="17"/>
        <end position="31"/>
    </location>
</feature>
<feature type="region of interest" description="Disordered" evidence="1">
    <location>
        <begin position="681"/>
        <end position="787"/>
    </location>
</feature>
<evidence type="ECO:0000256" key="1">
    <source>
        <dbReference type="SAM" id="MobiDB-lite"/>
    </source>
</evidence>
<feature type="region of interest" description="Disordered" evidence="1">
    <location>
        <begin position="465"/>
        <end position="486"/>
    </location>
</feature>
<evidence type="ECO:0000313" key="3">
    <source>
        <dbReference type="EMBL" id="KAF2171619.1"/>
    </source>
</evidence>
<feature type="region of interest" description="Disordered" evidence="1">
    <location>
        <begin position="573"/>
        <end position="592"/>
    </location>
</feature>
<keyword evidence="4" id="KW-1185">Reference proteome</keyword>
<sequence length="787" mass="87874">MAHYHGLSASRWADPPNNDQSNSLLSSTTPNFQLDGAEMEMKRYQTTPRITGLQEVQRYIVGMDVSHTSDMVHMHRLTNQNTQDIQEIRMVFKNDMTTLERKIRELELSKSRDSSPAPEYTMRNFDYSPTEDMLNNFSTDELVKAYRLEADEREEVALRLRQQAAALGGEVYSVPQRKLFEENPGTSTEPVSTPAAFACCDQAYDSIEELVDHVQKTHCSSLQTQASTSAEPRDTLANTPTHRPARTVQIKAPEEPLPVTPASKVDSVLEGSTSNKVNEAPPNPASAPKWSPVTVRNMLPITFDIPDHKETFTFQFLHDNLGGSFWSSGFYFESGDSILPSKAYWILDHDREPFIPQSLGQHGAKLTAFFNETPTEHAPMPDNYMNCPVFIKEDGANQYRYYGNYSQTRYSDKVGYDSLIDHIPERTLRQWADHLSETGRPEWVTRALQKHFWPQPEYEGPFPTDSAINTPATAATGGDSGAGGTERRVTNALHEYAKESKDWQKESRMHTSMLTSDAIFNAFKNPDSDVEPGLRLWWEYLECTNYDTGFYDMLVKIKKNPMKLAKRNGIKRTVARPAPPSTYTNPNPTPTVDDIETLPTLDDTIPHDDAPIELDPVHPPPPNPKQLQREQWASFNLTEAEAQAKKSTTFVKPSFNNPQLKSANAHLRKADMEAKKSAAVAFRKDKSHTHGVRPWETKGKESAAETASGWGGQAASNPWGPEPKESGGLAPNPSEIKDKEASGGAPAGWDGVGDMKAAKEFNNEVQDGRSLRVGKGKNGVPPHARAK</sequence>
<protein>
    <recommendedName>
        <fullName evidence="2">DUF6697 domain-containing protein</fullName>
    </recommendedName>
</protein>
<feature type="domain" description="DUF6697" evidence="2">
    <location>
        <begin position="311"/>
        <end position="555"/>
    </location>
</feature>
<name>A0A6A6D0L6_ZASCE</name>
<feature type="compositionally biased region" description="Basic and acidic residues" evidence="1">
    <location>
        <begin position="693"/>
        <end position="703"/>
    </location>
</feature>
<feature type="compositionally biased region" description="Polar residues" evidence="1">
    <location>
        <begin position="222"/>
        <end position="241"/>
    </location>
</feature>
<dbReference type="RefSeq" id="XP_033672508.1">
    <property type="nucleotide sequence ID" value="XM_033804249.1"/>
</dbReference>
<feature type="region of interest" description="Disordered" evidence="1">
    <location>
        <begin position="269"/>
        <end position="289"/>
    </location>
</feature>
<dbReference type="InterPro" id="IPR046520">
    <property type="entry name" value="DUF6697"/>
</dbReference>
<evidence type="ECO:0000259" key="2">
    <source>
        <dbReference type="Pfam" id="PF20411"/>
    </source>
</evidence>
<organism evidence="3 4">
    <name type="scientific">Zasmidium cellare ATCC 36951</name>
    <dbReference type="NCBI Taxonomy" id="1080233"/>
    <lineage>
        <taxon>Eukaryota</taxon>
        <taxon>Fungi</taxon>
        <taxon>Dikarya</taxon>
        <taxon>Ascomycota</taxon>
        <taxon>Pezizomycotina</taxon>
        <taxon>Dothideomycetes</taxon>
        <taxon>Dothideomycetidae</taxon>
        <taxon>Mycosphaerellales</taxon>
        <taxon>Mycosphaerellaceae</taxon>
        <taxon>Zasmidium</taxon>
    </lineage>
</organism>
<dbReference type="Pfam" id="PF20411">
    <property type="entry name" value="DUF6697"/>
    <property type="match status" value="1"/>
</dbReference>
<dbReference type="OrthoDB" id="5427977at2759"/>
<feature type="compositionally biased region" description="Basic and acidic residues" evidence="1">
    <location>
        <begin position="756"/>
        <end position="770"/>
    </location>
</feature>
<gene>
    <name evidence="3" type="ORF">M409DRAFT_17856</name>
</gene>
<accession>A0A6A6D0L6</accession>
<dbReference type="GeneID" id="54557521"/>
<dbReference type="EMBL" id="ML993582">
    <property type="protein sequence ID" value="KAF2171619.1"/>
    <property type="molecule type" value="Genomic_DNA"/>
</dbReference>
<feature type="region of interest" description="Disordered" evidence="1">
    <location>
        <begin position="107"/>
        <end position="126"/>
    </location>
</feature>
<feature type="region of interest" description="Disordered" evidence="1">
    <location>
        <begin position="1"/>
        <end position="31"/>
    </location>
</feature>
<feature type="region of interest" description="Disordered" evidence="1">
    <location>
        <begin position="222"/>
        <end position="245"/>
    </location>
</feature>
<proteinExistence type="predicted"/>
<evidence type="ECO:0000313" key="4">
    <source>
        <dbReference type="Proteomes" id="UP000799537"/>
    </source>
</evidence>
<dbReference type="Proteomes" id="UP000799537">
    <property type="component" value="Unassembled WGS sequence"/>
</dbReference>
<dbReference type="AlphaFoldDB" id="A0A6A6D0L6"/>